<dbReference type="EMBL" id="MN740349">
    <property type="protein sequence ID" value="QHU01771.1"/>
    <property type="molecule type" value="Genomic_DNA"/>
</dbReference>
<organism evidence="2">
    <name type="scientific">viral metagenome</name>
    <dbReference type="NCBI Taxonomy" id="1070528"/>
    <lineage>
        <taxon>unclassified sequences</taxon>
        <taxon>metagenomes</taxon>
        <taxon>organismal metagenomes</taxon>
    </lineage>
</organism>
<keyword evidence="1" id="KW-0472">Membrane</keyword>
<reference evidence="2" key="1">
    <citation type="journal article" date="2020" name="Nature">
        <title>Giant virus diversity and host interactions through global metagenomics.</title>
        <authorList>
            <person name="Schulz F."/>
            <person name="Roux S."/>
            <person name="Paez-Espino D."/>
            <person name="Jungbluth S."/>
            <person name="Walsh D.A."/>
            <person name="Denef V.J."/>
            <person name="McMahon K.D."/>
            <person name="Konstantinidis K.T."/>
            <person name="Eloe-Fadrosh E.A."/>
            <person name="Kyrpides N.C."/>
            <person name="Woyke T."/>
        </authorList>
    </citation>
    <scope>NUCLEOTIDE SEQUENCE</scope>
    <source>
        <strain evidence="2">GVMAG-M-3300025874-2</strain>
    </source>
</reference>
<dbReference type="AlphaFoldDB" id="A0A6C0JAF3"/>
<sequence length="78" mass="9158">MEIKDQENKNMCENTSLLEEFKSSMIFFTIFMLLNLTQINDLICGALSIENNNIFILLKTFVATVIFFFINKLVHKYI</sequence>
<protein>
    <submittedName>
        <fullName evidence="2">Uncharacterized protein</fullName>
    </submittedName>
</protein>
<keyword evidence="1" id="KW-1133">Transmembrane helix</keyword>
<feature type="transmembrane region" description="Helical" evidence="1">
    <location>
        <begin position="54"/>
        <end position="74"/>
    </location>
</feature>
<accession>A0A6C0JAF3</accession>
<keyword evidence="1" id="KW-0812">Transmembrane</keyword>
<feature type="transmembrane region" description="Helical" evidence="1">
    <location>
        <begin position="26"/>
        <end position="48"/>
    </location>
</feature>
<evidence type="ECO:0000313" key="2">
    <source>
        <dbReference type="EMBL" id="QHU01771.1"/>
    </source>
</evidence>
<evidence type="ECO:0000256" key="1">
    <source>
        <dbReference type="SAM" id="Phobius"/>
    </source>
</evidence>
<proteinExistence type="predicted"/>
<name>A0A6C0JAF3_9ZZZZ</name>